<evidence type="ECO:0000256" key="3">
    <source>
        <dbReference type="ARBA" id="ARBA00022448"/>
    </source>
</evidence>
<evidence type="ECO:0000256" key="5">
    <source>
        <dbReference type="ARBA" id="ARBA00022597"/>
    </source>
</evidence>
<reference evidence="12 13" key="1">
    <citation type="submission" date="2024-02" db="EMBL/GenBank/DDBJ databases">
        <authorList>
            <person name="Vignale AGUSTIN F."/>
            <person name="Sosa J E."/>
            <person name="Modenutti C."/>
        </authorList>
    </citation>
    <scope>NUCLEOTIDE SEQUENCE [LARGE SCALE GENOMIC DNA]</scope>
</reference>
<keyword evidence="8 10" id="KW-1133">Transmembrane helix</keyword>
<evidence type="ECO:0000256" key="9">
    <source>
        <dbReference type="ARBA" id="ARBA00023136"/>
    </source>
</evidence>
<evidence type="ECO:0000256" key="4">
    <source>
        <dbReference type="ARBA" id="ARBA00022475"/>
    </source>
</evidence>
<keyword evidence="3 10" id="KW-0813">Transport</keyword>
<dbReference type="Gene3D" id="1.20.1280.290">
    <property type="match status" value="2"/>
</dbReference>
<gene>
    <name evidence="12" type="ORF">ILEXP_LOCUS35616</name>
</gene>
<feature type="transmembrane region" description="Helical" evidence="10">
    <location>
        <begin position="219"/>
        <end position="240"/>
    </location>
</feature>
<dbReference type="Proteomes" id="UP001642360">
    <property type="component" value="Unassembled WGS sequence"/>
</dbReference>
<dbReference type="FunFam" id="1.20.1280.290:FF:000001">
    <property type="entry name" value="Bidirectional sugar transporter SWEET"/>
    <property type="match status" value="1"/>
</dbReference>
<dbReference type="InterPro" id="IPR004316">
    <property type="entry name" value="SWEET_rpt"/>
</dbReference>
<dbReference type="AlphaFoldDB" id="A0ABC8TAF8"/>
<comment type="caution">
    <text evidence="10">Lacks conserved residue(s) required for the propagation of feature annotation.</text>
</comment>
<evidence type="ECO:0000256" key="6">
    <source>
        <dbReference type="ARBA" id="ARBA00022692"/>
    </source>
</evidence>
<feature type="transmembrane region" description="Helical" evidence="10">
    <location>
        <begin position="97"/>
        <end position="120"/>
    </location>
</feature>
<evidence type="ECO:0000313" key="13">
    <source>
        <dbReference type="Proteomes" id="UP001642360"/>
    </source>
</evidence>
<evidence type="ECO:0000256" key="1">
    <source>
        <dbReference type="ARBA" id="ARBA00004651"/>
    </source>
</evidence>
<evidence type="ECO:0000256" key="2">
    <source>
        <dbReference type="ARBA" id="ARBA00007809"/>
    </source>
</evidence>
<feature type="transmembrane region" description="Helical" evidence="10">
    <location>
        <begin position="158"/>
        <end position="184"/>
    </location>
</feature>
<feature type="transmembrane region" description="Helical" evidence="10">
    <location>
        <begin position="40"/>
        <end position="62"/>
    </location>
</feature>
<feature type="transmembrane region" description="Helical" evidence="10">
    <location>
        <begin position="74"/>
        <end position="91"/>
    </location>
</feature>
<protein>
    <recommendedName>
        <fullName evidence="10">Bidirectional sugar transporter SWEET</fullName>
    </recommendedName>
</protein>
<comment type="function">
    <text evidence="10">Mediates both low-affinity uptake and efflux of sugar across the membrane.</text>
</comment>
<name>A0ABC8TAF8_9AQUA</name>
<evidence type="ECO:0000256" key="11">
    <source>
        <dbReference type="SAM" id="MobiDB-lite"/>
    </source>
</evidence>
<comment type="subcellular location">
    <subcellularLocation>
        <location evidence="1">Cell membrane</location>
        <topology evidence="1">Multi-pass membrane protein</topology>
    </subcellularLocation>
</comment>
<comment type="caution">
    <text evidence="12">The sequence shown here is derived from an EMBL/GenBank/DDBJ whole genome shotgun (WGS) entry which is preliminary data.</text>
</comment>
<feature type="transmembrane region" description="Helical" evidence="10">
    <location>
        <begin position="132"/>
        <end position="152"/>
    </location>
</feature>
<evidence type="ECO:0000256" key="7">
    <source>
        <dbReference type="ARBA" id="ARBA00022737"/>
    </source>
</evidence>
<feature type="compositionally biased region" description="Basic and acidic residues" evidence="11">
    <location>
        <begin position="285"/>
        <end position="301"/>
    </location>
</feature>
<dbReference type="PANTHER" id="PTHR10791:SF222">
    <property type="entry name" value="BIDIRECTIONAL SUGAR TRANSPORTER SWEET15"/>
    <property type="match status" value="1"/>
</dbReference>
<keyword evidence="4" id="KW-1003">Cell membrane</keyword>
<feature type="transmembrane region" description="Helical" evidence="10">
    <location>
        <begin position="191"/>
        <end position="213"/>
    </location>
</feature>
<dbReference type="InterPro" id="IPR047664">
    <property type="entry name" value="SWEET"/>
</dbReference>
<dbReference type="EMBL" id="CAUOFW020004611">
    <property type="protein sequence ID" value="CAK9166395.1"/>
    <property type="molecule type" value="Genomic_DNA"/>
</dbReference>
<dbReference type="PANTHER" id="PTHR10791">
    <property type="entry name" value="RAG1-ACTIVATING PROTEIN 1"/>
    <property type="match status" value="1"/>
</dbReference>
<dbReference type="Pfam" id="PF03083">
    <property type="entry name" value="MtN3_slv"/>
    <property type="match status" value="2"/>
</dbReference>
<keyword evidence="13" id="KW-1185">Reference proteome</keyword>
<keyword evidence="6 10" id="KW-0812">Transmembrane</keyword>
<evidence type="ECO:0000313" key="12">
    <source>
        <dbReference type="EMBL" id="CAK9166395.1"/>
    </source>
</evidence>
<keyword evidence="5 10" id="KW-0762">Sugar transport</keyword>
<sequence>MAIFDHHHPWVLTFGVLGKFTYFSLLVFSANHEAGPKCTIISSGNIVSIFVYLSPLPTYIRIYKRKSTLGFQSLPYVVALFSAMLWLYYAFLKKDALLLISINLFGCVIETIYIGVYLFYASKEAKNHTTKLLASLNVGLFSAIFLFTLFLAKDSNRVVIVGWICVAVSVSVFAAPLSIVFQVVRTRSVEFMPFTLSFFLTLSAVMWFAYGLLLKDLCVALPNILGFFLGLLQMLLYGIYRNAKKVVEEKKQPEHIINIAVVGDCEIHQFEPKTSGSGSGNVVAEEEKKDEQTDGHHKTVASEDDEPGGMNVQTVSPVLVMCAA</sequence>
<dbReference type="GO" id="GO:0005886">
    <property type="term" value="C:plasma membrane"/>
    <property type="evidence" value="ECO:0007669"/>
    <property type="project" value="UniProtKB-SubCell"/>
</dbReference>
<keyword evidence="9 10" id="KW-0472">Membrane</keyword>
<keyword evidence="7" id="KW-0677">Repeat</keyword>
<evidence type="ECO:0000256" key="8">
    <source>
        <dbReference type="ARBA" id="ARBA00022989"/>
    </source>
</evidence>
<organism evidence="12 13">
    <name type="scientific">Ilex paraguariensis</name>
    <name type="common">yerba mate</name>
    <dbReference type="NCBI Taxonomy" id="185542"/>
    <lineage>
        <taxon>Eukaryota</taxon>
        <taxon>Viridiplantae</taxon>
        <taxon>Streptophyta</taxon>
        <taxon>Embryophyta</taxon>
        <taxon>Tracheophyta</taxon>
        <taxon>Spermatophyta</taxon>
        <taxon>Magnoliopsida</taxon>
        <taxon>eudicotyledons</taxon>
        <taxon>Gunneridae</taxon>
        <taxon>Pentapetalae</taxon>
        <taxon>asterids</taxon>
        <taxon>campanulids</taxon>
        <taxon>Aquifoliales</taxon>
        <taxon>Aquifoliaceae</taxon>
        <taxon>Ilex</taxon>
    </lineage>
</organism>
<feature type="transmembrane region" description="Helical" evidence="10">
    <location>
        <begin position="9"/>
        <end position="28"/>
    </location>
</feature>
<feature type="region of interest" description="Disordered" evidence="11">
    <location>
        <begin position="271"/>
        <end position="311"/>
    </location>
</feature>
<evidence type="ECO:0000256" key="10">
    <source>
        <dbReference type="RuleBase" id="RU910715"/>
    </source>
</evidence>
<dbReference type="FunFam" id="1.20.1280.290:FF:000003">
    <property type="entry name" value="Bidirectional sugar transporter SWEET"/>
    <property type="match status" value="1"/>
</dbReference>
<accession>A0ABC8TAF8</accession>
<proteinExistence type="inferred from homology"/>
<comment type="similarity">
    <text evidence="2 10">Belongs to the SWEET sugar transporter family.</text>
</comment>